<organism evidence="12">
    <name type="scientific">Sesamum calycinum</name>
    <dbReference type="NCBI Taxonomy" id="2727403"/>
    <lineage>
        <taxon>Eukaryota</taxon>
        <taxon>Viridiplantae</taxon>
        <taxon>Streptophyta</taxon>
        <taxon>Embryophyta</taxon>
        <taxon>Tracheophyta</taxon>
        <taxon>Spermatophyta</taxon>
        <taxon>Magnoliopsida</taxon>
        <taxon>eudicotyledons</taxon>
        <taxon>Gunneridae</taxon>
        <taxon>Pentapetalae</taxon>
        <taxon>asterids</taxon>
        <taxon>lamiids</taxon>
        <taxon>Lamiales</taxon>
        <taxon>Pedaliaceae</taxon>
        <taxon>Sesamum</taxon>
    </lineage>
</organism>
<reference evidence="12" key="1">
    <citation type="submission" date="2020-06" db="EMBL/GenBank/DDBJ databases">
        <authorList>
            <person name="Li T."/>
            <person name="Hu X."/>
            <person name="Zhang T."/>
            <person name="Song X."/>
            <person name="Zhang H."/>
            <person name="Dai N."/>
            <person name="Sheng W."/>
            <person name="Hou X."/>
            <person name="Wei L."/>
        </authorList>
    </citation>
    <scope>NUCLEOTIDE SEQUENCE</scope>
    <source>
        <strain evidence="12">KEN8</strain>
        <tissue evidence="12">Leaf</tissue>
    </source>
</reference>
<comment type="subcellular location">
    <subcellularLocation>
        <location evidence="2">Endomembrane system</location>
        <topology evidence="2">Multi-pass membrane protein</topology>
    </subcellularLocation>
</comment>
<keyword evidence="5" id="KW-0808">Transferase</keyword>
<feature type="domain" description="SWEET-like" evidence="11">
    <location>
        <begin position="2"/>
        <end position="231"/>
    </location>
</feature>
<evidence type="ECO:0000256" key="2">
    <source>
        <dbReference type="ARBA" id="ARBA00004127"/>
    </source>
</evidence>
<keyword evidence="6 10" id="KW-0812">Transmembrane</keyword>
<keyword evidence="9 10" id="KW-0472">Membrane</keyword>
<dbReference type="InterPro" id="IPR021319">
    <property type="entry name" value="DUF2921"/>
</dbReference>
<dbReference type="GO" id="GO:0012505">
    <property type="term" value="C:endomembrane system"/>
    <property type="evidence" value="ECO:0007669"/>
    <property type="project" value="UniProtKB-SubCell"/>
</dbReference>
<dbReference type="Pfam" id="PF11145">
    <property type="entry name" value="DUF2921"/>
    <property type="match status" value="1"/>
</dbReference>
<evidence type="ECO:0000256" key="1">
    <source>
        <dbReference type="ARBA" id="ARBA00000900"/>
    </source>
</evidence>
<feature type="transmembrane region" description="Helical" evidence="10">
    <location>
        <begin position="90"/>
        <end position="111"/>
    </location>
</feature>
<proteinExistence type="predicted"/>
<evidence type="ECO:0000256" key="9">
    <source>
        <dbReference type="ARBA" id="ARBA00023136"/>
    </source>
</evidence>
<evidence type="ECO:0000256" key="7">
    <source>
        <dbReference type="ARBA" id="ARBA00022786"/>
    </source>
</evidence>
<gene>
    <name evidence="12" type="ORF">Scaly_2280800</name>
</gene>
<evidence type="ECO:0000256" key="3">
    <source>
        <dbReference type="ARBA" id="ARBA00004906"/>
    </source>
</evidence>
<feature type="transmembrane region" description="Helical" evidence="10">
    <location>
        <begin position="44"/>
        <end position="69"/>
    </location>
</feature>
<keyword evidence="8 10" id="KW-1133">Transmembrane helix</keyword>
<feature type="transmembrane region" description="Helical" evidence="10">
    <location>
        <begin position="12"/>
        <end position="32"/>
    </location>
</feature>
<dbReference type="GO" id="GO:0061630">
    <property type="term" value="F:ubiquitin protein ligase activity"/>
    <property type="evidence" value="ECO:0007669"/>
    <property type="project" value="UniProtKB-EC"/>
</dbReference>
<protein>
    <recommendedName>
        <fullName evidence="4">RING-type E3 ubiquitin transferase</fullName>
        <ecNumber evidence="4">2.3.2.27</ecNumber>
    </recommendedName>
</protein>
<name>A0AAW2MDN3_9LAMI</name>
<sequence>MAERSIWRIDLEITMALISNTLSCIFVVLQLFHVKRNPEALSSISLVMLLILSMGYMIPLVLNFEALFLGSRNKQTLLLSTHRWVEANDVSVRVITMVAFLLQIRLVQLVWTAKCSNNNEKGSWAAEIKAAVISLPMYVCGGLLTLLVNWTRNRYGYQAVNSSYSVLKQHSLWGDLRSYAGLILDGFLLPQVLLNVFMGSAENALSHPFYVGISAVQLVPHAYDQYRRTITWHHTSTGYTTMQIQPRIFTPRPGTSSSSVALSCWRRSFSCSSSSAAVGGSGSCSCMRRCLLLTLRPCLLSGME</sequence>
<evidence type="ECO:0000259" key="11">
    <source>
        <dbReference type="Pfam" id="PF11145"/>
    </source>
</evidence>
<keyword evidence="7" id="KW-0833">Ubl conjugation pathway</keyword>
<feature type="transmembrane region" description="Helical" evidence="10">
    <location>
        <begin position="131"/>
        <end position="150"/>
    </location>
</feature>
<dbReference type="EMBL" id="JACGWM010000014">
    <property type="protein sequence ID" value="KAL0328482.1"/>
    <property type="molecule type" value="Genomic_DNA"/>
</dbReference>
<accession>A0AAW2MDN3</accession>
<evidence type="ECO:0000256" key="5">
    <source>
        <dbReference type="ARBA" id="ARBA00022679"/>
    </source>
</evidence>
<dbReference type="EC" id="2.3.2.27" evidence="4"/>
<comment type="pathway">
    <text evidence="3">Protein modification; protein ubiquitination.</text>
</comment>
<comment type="caution">
    <text evidence="12">The sequence shown here is derived from an EMBL/GenBank/DDBJ whole genome shotgun (WGS) entry which is preliminary data.</text>
</comment>
<dbReference type="PANTHER" id="PTHR33389:SF18">
    <property type="entry name" value="OS01G0677900 PROTEIN"/>
    <property type="match status" value="1"/>
</dbReference>
<evidence type="ECO:0000256" key="10">
    <source>
        <dbReference type="SAM" id="Phobius"/>
    </source>
</evidence>
<evidence type="ECO:0000256" key="6">
    <source>
        <dbReference type="ARBA" id="ARBA00022692"/>
    </source>
</evidence>
<dbReference type="AlphaFoldDB" id="A0AAW2MDN3"/>
<evidence type="ECO:0000256" key="8">
    <source>
        <dbReference type="ARBA" id="ARBA00022989"/>
    </source>
</evidence>
<evidence type="ECO:0000256" key="4">
    <source>
        <dbReference type="ARBA" id="ARBA00012483"/>
    </source>
</evidence>
<reference evidence="12" key="2">
    <citation type="journal article" date="2024" name="Plant">
        <title>Genomic evolution and insights into agronomic trait innovations of Sesamum species.</title>
        <authorList>
            <person name="Miao H."/>
            <person name="Wang L."/>
            <person name="Qu L."/>
            <person name="Liu H."/>
            <person name="Sun Y."/>
            <person name="Le M."/>
            <person name="Wang Q."/>
            <person name="Wei S."/>
            <person name="Zheng Y."/>
            <person name="Lin W."/>
            <person name="Duan Y."/>
            <person name="Cao H."/>
            <person name="Xiong S."/>
            <person name="Wang X."/>
            <person name="Wei L."/>
            <person name="Li C."/>
            <person name="Ma Q."/>
            <person name="Ju M."/>
            <person name="Zhao R."/>
            <person name="Li G."/>
            <person name="Mu C."/>
            <person name="Tian Q."/>
            <person name="Mei H."/>
            <person name="Zhang T."/>
            <person name="Gao T."/>
            <person name="Zhang H."/>
        </authorList>
    </citation>
    <scope>NUCLEOTIDE SEQUENCE</scope>
    <source>
        <strain evidence="12">KEN8</strain>
    </source>
</reference>
<comment type="catalytic activity">
    <reaction evidence="1">
        <text>S-ubiquitinyl-[E2 ubiquitin-conjugating enzyme]-L-cysteine + [acceptor protein]-L-lysine = [E2 ubiquitin-conjugating enzyme]-L-cysteine + N(6)-ubiquitinyl-[acceptor protein]-L-lysine.</text>
        <dbReference type="EC" id="2.3.2.27"/>
    </reaction>
</comment>
<dbReference type="PANTHER" id="PTHR33389">
    <property type="entry name" value="FAMILY PROTEIN, PUTATIVE (DUF2921)-RELATED"/>
    <property type="match status" value="1"/>
</dbReference>
<evidence type="ECO:0000313" key="12">
    <source>
        <dbReference type="EMBL" id="KAL0328482.1"/>
    </source>
</evidence>